<comment type="caution">
    <text evidence="2">The sequence shown here is derived from an EMBL/GenBank/DDBJ whole genome shotgun (WGS) entry which is preliminary data.</text>
</comment>
<dbReference type="GO" id="GO:0005737">
    <property type="term" value="C:cytoplasm"/>
    <property type="evidence" value="ECO:0007669"/>
    <property type="project" value="TreeGrafter"/>
</dbReference>
<reference evidence="2 3" key="1">
    <citation type="submission" date="2014-07" db="EMBL/GenBank/DDBJ databases">
        <title>Draft Genome Sequence of Gephyronic Acid Producer, Cystobacter violaceus Strain Cb vi76.</title>
        <authorList>
            <person name="Stevens D.C."/>
            <person name="Young J."/>
            <person name="Carmichael R."/>
            <person name="Tan J."/>
            <person name="Taylor R.E."/>
        </authorList>
    </citation>
    <scope>NUCLEOTIDE SEQUENCE [LARGE SCALE GENOMIC DNA]</scope>
    <source>
        <strain evidence="2 3">Cb vi76</strain>
    </source>
</reference>
<dbReference type="AlphaFoldDB" id="A0A084SQY6"/>
<dbReference type="PANTHER" id="PTHR15323:SF6">
    <property type="entry name" value="CELL DIVISION CYCLE PROTEIN 123 HOMOLOG"/>
    <property type="match status" value="1"/>
</dbReference>
<comment type="similarity">
    <text evidence="1">Belongs to the CDC123 family.</text>
</comment>
<organism evidence="2 3">
    <name type="scientific">Archangium violaceum Cb vi76</name>
    <dbReference type="NCBI Taxonomy" id="1406225"/>
    <lineage>
        <taxon>Bacteria</taxon>
        <taxon>Pseudomonadati</taxon>
        <taxon>Myxococcota</taxon>
        <taxon>Myxococcia</taxon>
        <taxon>Myxococcales</taxon>
        <taxon>Cystobacterineae</taxon>
        <taxon>Archangiaceae</taxon>
        <taxon>Archangium</taxon>
    </lineage>
</organism>
<dbReference type="PANTHER" id="PTHR15323">
    <property type="entry name" value="D123 PROTEIN"/>
    <property type="match status" value="1"/>
</dbReference>
<dbReference type="RefSeq" id="WP_043400778.1">
    <property type="nucleotide sequence ID" value="NZ_JPMI01000173.1"/>
</dbReference>
<dbReference type="Pfam" id="PF07065">
    <property type="entry name" value="D123"/>
    <property type="match status" value="1"/>
</dbReference>
<dbReference type="Proteomes" id="UP000028547">
    <property type="component" value="Unassembled WGS sequence"/>
</dbReference>
<proteinExistence type="inferred from homology"/>
<evidence type="ECO:0000256" key="1">
    <source>
        <dbReference type="ARBA" id="ARBA00011047"/>
    </source>
</evidence>
<dbReference type="EMBL" id="JPMI01000173">
    <property type="protein sequence ID" value="KFA90871.1"/>
    <property type="molecule type" value="Genomic_DNA"/>
</dbReference>
<sequence>MSKAYFDRVSPTFIENWAPALHDLSIPQADVPLSRLETQALEARTWHQKSTDRSEHIPIDSLMWRLNVALRQFPEGAFVRLGSRSSKDSAYALQHGLRVRTGEAAVRMLTEGSERTAFDLRLAAQVHYAPHIFVRKWMDIPRWTEFRCFMKERRLVGISQYDCLTLGIRPEITRNAESLHTAIREFSQRFAEASHLDNVVFDVFVEGMDTSGPLNVRLLELNPFFPKTDPCLFDWSVPADFDGSFRFLGASTLKGRDHLGHGRGG</sequence>
<evidence type="ECO:0008006" key="4">
    <source>
        <dbReference type="Google" id="ProtNLM"/>
    </source>
</evidence>
<dbReference type="InterPro" id="IPR009772">
    <property type="entry name" value="CDC123"/>
</dbReference>
<name>A0A084SQY6_9BACT</name>
<gene>
    <name evidence="2" type="ORF">Q664_25730</name>
</gene>
<accession>A0A084SQY6</accession>
<evidence type="ECO:0000313" key="3">
    <source>
        <dbReference type="Proteomes" id="UP000028547"/>
    </source>
</evidence>
<evidence type="ECO:0000313" key="2">
    <source>
        <dbReference type="EMBL" id="KFA90871.1"/>
    </source>
</evidence>
<protein>
    <recommendedName>
        <fullName evidence="4">Cell division cycle protein 123</fullName>
    </recommendedName>
</protein>